<comment type="caution">
    <text evidence="3">The sequence shown here is derived from an EMBL/GenBank/DDBJ whole genome shotgun (WGS) entry which is preliminary data.</text>
</comment>
<dbReference type="RefSeq" id="WP_249310590.1">
    <property type="nucleotide sequence ID" value="NZ_JACRSU010000001.1"/>
</dbReference>
<evidence type="ECO:0000313" key="4">
    <source>
        <dbReference type="Proteomes" id="UP000611762"/>
    </source>
</evidence>
<dbReference type="InterPro" id="IPR013830">
    <property type="entry name" value="SGNH_hydro"/>
</dbReference>
<dbReference type="EMBL" id="JACRSU010000001">
    <property type="protein sequence ID" value="MBC8539465.1"/>
    <property type="molecule type" value="Genomic_DNA"/>
</dbReference>
<dbReference type="CDD" id="cd00229">
    <property type="entry name" value="SGNH_hydrolase"/>
    <property type="match status" value="1"/>
</dbReference>
<proteinExistence type="predicted"/>
<dbReference type="PANTHER" id="PTHR34407:SF1">
    <property type="entry name" value="SGNH HYDROLASE-TYPE ESTERASE DOMAIN-CONTAINING PROTEIN"/>
    <property type="match status" value="1"/>
</dbReference>
<name>A0A926HXV2_9FIRM</name>
<dbReference type="InterPro" id="IPR036514">
    <property type="entry name" value="SGNH_hydro_sf"/>
</dbReference>
<dbReference type="PANTHER" id="PTHR34407">
    <property type="entry name" value="EXPRESSED PROTEIN"/>
    <property type="match status" value="1"/>
</dbReference>
<evidence type="ECO:0000259" key="2">
    <source>
        <dbReference type="Pfam" id="PF13472"/>
    </source>
</evidence>
<feature type="chain" id="PRO_5037941159" description="SGNH hydrolase-type esterase domain-containing protein" evidence="1">
    <location>
        <begin position="28"/>
        <end position="899"/>
    </location>
</feature>
<dbReference type="PROSITE" id="PS51257">
    <property type="entry name" value="PROKAR_LIPOPROTEIN"/>
    <property type="match status" value="1"/>
</dbReference>
<reference evidence="3" key="1">
    <citation type="submission" date="2020-08" db="EMBL/GenBank/DDBJ databases">
        <title>Genome public.</title>
        <authorList>
            <person name="Liu C."/>
            <person name="Sun Q."/>
        </authorList>
    </citation>
    <scope>NUCLEOTIDE SEQUENCE</scope>
    <source>
        <strain evidence="3">H8</strain>
    </source>
</reference>
<dbReference type="SUPFAM" id="SSF52266">
    <property type="entry name" value="SGNH hydrolase"/>
    <property type="match status" value="1"/>
</dbReference>
<dbReference type="Gene3D" id="3.40.50.1110">
    <property type="entry name" value="SGNH hydrolase"/>
    <property type="match status" value="1"/>
</dbReference>
<dbReference type="Pfam" id="PF13472">
    <property type="entry name" value="Lipase_GDSL_2"/>
    <property type="match status" value="1"/>
</dbReference>
<accession>A0A926HXV2</accession>
<dbReference type="Gene3D" id="2.60.120.260">
    <property type="entry name" value="Galactose-binding domain-like"/>
    <property type="match status" value="3"/>
</dbReference>
<feature type="domain" description="SGNH hydrolase-type esterase" evidence="2">
    <location>
        <begin position="560"/>
        <end position="733"/>
    </location>
</feature>
<evidence type="ECO:0000313" key="3">
    <source>
        <dbReference type="EMBL" id="MBC8539465.1"/>
    </source>
</evidence>
<gene>
    <name evidence="3" type="ORF">H8698_00555</name>
</gene>
<evidence type="ECO:0000256" key="1">
    <source>
        <dbReference type="SAM" id="SignalP"/>
    </source>
</evidence>
<protein>
    <recommendedName>
        <fullName evidence="2">SGNH hydrolase-type esterase domain-containing protein</fullName>
    </recommendedName>
</protein>
<dbReference type="Proteomes" id="UP000611762">
    <property type="component" value="Unassembled WGS sequence"/>
</dbReference>
<organism evidence="3 4">
    <name type="scientific">Congzhengia minquanensis</name>
    <dbReference type="NCBI Taxonomy" id="2763657"/>
    <lineage>
        <taxon>Bacteria</taxon>
        <taxon>Bacillati</taxon>
        <taxon>Bacillota</taxon>
        <taxon>Clostridia</taxon>
        <taxon>Eubacteriales</taxon>
        <taxon>Oscillospiraceae</taxon>
        <taxon>Congzhengia</taxon>
    </lineage>
</organism>
<keyword evidence="1" id="KW-0732">Signal</keyword>
<keyword evidence="4" id="KW-1185">Reference proteome</keyword>
<sequence length="899" mass="98128">MVGLKKKLSVFLTATLIATTVSGVACATTPGAMGDNIVVNGNFKEDAKGWNGLGTSGGRTSSWVDGVEGTNDGCLSIVYSEDATQNNGNPGFTQGIKLERDAWYVMSARVKIMDFDPSNSNTPKDKVAASIYMTDLPELTNEEKQWHAYAVVAQDTPIPVTEYEKDGKTMCSTEWTTVRGYYKYSGPESYDNANCNLQVRGSRDNNTKISYYVDDIEVYKIANPVANGGFEDTGYSTSGRISSTAGNTTSFNPWGVHASGDVVFSEETAQTGTLGAHVKMTGATTSTLPALSQDVSLPLGQNVNISASMKIADGYTLPEGVTEAKAQILFTHNTYATDTETEERKLMDCGTDYVATVNIADGEWHQLTKDYNTSWNIEATSRGKAKDPANCNGRMYFRLTAVVDGVENRDIVIPYYVDDVAITASDIQVGQMEFFESHDLAPIEYLTETDEIFGRVNITNNTGKENSVNVMMAGYNYKNQLVQLISEPLTIGENENSVTYKTQNALNISKGITKAKLMVWSSNFETAKPYAAPCEITGDFNKINNSLNKLYSTGKLCVGFIGGSITQGSGASASTTYGYAYQTIKWMKERFSQYEIEGHVAGVGGTGSDLGTCRLNEELLIYNPDLVFVEFAVNDGGDPGKKASTEGIIRQVKEHNPNADIVLINTLQLPGFANDYGAKKIPTAVQYKNEVADHYNLGVINVGKALYYTYTDEGKTEPGYYMKDNAHPDDPGHTNYKDTIARWIDSMIANADLSVESSVLVDPMDENYFTGSVVGLDQEGVKKTGTWAEQNRKAGKHNLWDSNNPGDTIEYTFTGTGLGLYMRVAPDTGIINFQIDGGEIKQFDTCDQYVKQGMDRIFYTFLETSLDRAEHTVNISVSGEKNPACNDCTLSIGALLIKD</sequence>
<feature type="signal peptide" evidence="1">
    <location>
        <begin position="1"/>
        <end position="27"/>
    </location>
</feature>
<dbReference type="AlphaFoldDB" id="A0A926HXV2"/>